<evidence type="ECO:0000313" key="4">
    <source>
        <dbReference type="Proteomes" id="UP000269883"/>
    </source>
</evidence>
<keyword evidence="1" id="KW-0812">Transmembrane</keyword>
<protein>
    <submittedName>
        <fullName evidence="3">TadE family protein</fullName>
    </submittedName>
</protein>
<dbReference type="Proteomes" id="UP000269883">
    <property type="component" value="Chromosome"/>
</dbReference>
<dbReference type="OrthoDB" id="5458110at2"/>
<gene>
    <name evidence="3" type="ORF">DFE_1404</name>
</gene>
<dbReference type="EMBL" id="AP017378">
    <property type="protein sequence ID" value="BBD08130.1"/>
    <property type="molecule type" value="Genomic_DNA"/>
</dbReference>
<keyword evidence="1" id="KW-1133">Transmembrane helix</keyword>
<organism evidence="3 4">
    <name type="scientific">Desulfovibrio ferrophilus</name>
    <dbReference type="NCBI Taxonomy" id="241368"/>
    <lineage>
        <taxon>Bacteria</taxon>
        <taxon>Pseudomonadati</taxon>
        <taxon>Thermodesulfobacteriota</taxon>
        <taxon>Desulfovibrionia</taxon>
        <taxon>Desulfovibrionales</taxon>
        <taxon>Desulfovibrionaceae</taxon>
        <taxon>Desulfovibrio</taxon>
    </lineage>
</organism>
<accession>A0A2Z6AY74</accession>
<dbReference type="RefSeq" id="WP_126377982.1">
    <property type="nucleotide sequence ID" value="NZ_AP017378.1"/>
</dbReference>
<dbReference type="KEGG" id="dfl:DFE_1404"/>
<feature type="domain" description="TadE-like" evidence="2">
    <location>
        <begin position="21"/>
        <end position="63"/>
    </location>
</feature>
<sequence length="164" mass="17809">MRHRAETSLAAHCRARRGEQGTSVLEFALVLPVLLAMIFGIVELGYIYFARATVGKAAQVAVRYAVTGNGDDDGTRLTKVIEEAQRIIEVLPGSATVTVSSWETYTGATGTGRINDAGAPCELVQVEVRYPYEALTPIIGDLVPDDMVLTGRERMVNEPWLPCN</sequence>
<evidence type="ECO:0000259" key="2">
    <source>
        <dbReference type="Pfam" id="PF07811"/>
    </source>
</evidence>
<evidence type="ECO:0000256" key="1">
    <source>
        <dbReference type="SAM" id="Phobius"/>
    </source>
</evidence>
<name>A0A2Z6AY74_9BACT</name>
<feature type="transmembrane region" description="Helical" evidence="1">
    <location>
        <begin position="27"/>
        <end position="49"/>
    </location>
</feature>
<dbReference type="InterPro" id="IPR012495">
    <property type="entry name" value="TadE-like_dom"/>
</dbReference>
<reference evidence="3 4" key="1">
    <citation type="journal article" date="2018" name="Sci. Adv.">
        <title>Multi-heme cytochromes provide a pathway for survival in energy-limited environments.</title>
        <authorList>
            <person name="Deng X."/>
            <person name="Dohmae N."/>
            <person name="Nealson K.H."/>
            <person name="Hashimoto K."/>
            <person name="Okamoto A."/>
        </authorList>
    </citation>
    <scope>NUCLEOTIDE SEQUENCE [LARGE SCALE GENOMIC DNA]</scope>
    <source>
        <strain evidence="3 4">IS5</strain>
    </source>
</reference>
<dbReference type="Pfam" id="PF07811">
    <property type="entry name" value="TadE"/>
    <property type="match status" value="1"/>
</dbReference>
<keyword evidence="1" id="KW-0472">Membrane</keyword>
<keyword evidence="4" id="KW-1185">Reference proteome</keyword>
<evidence type="ECO:0000313" key="3">
    <source>
        <dbReference type="EMBL" id="BBD08130.1"/>
    </source>
</evidence>
<proteinExistence type="predicted"/>
<dbReference type="AlphaFoldDB" id="A0A2Z6AY74"/>